<comment type="catalytic activity">
    <reaction evidence="1">
        <text>ATP-dependent breakage, passage and rejoining of double-stranded DNA.</text>
        <dbReference type="EC" id="5.6.2.2"/>
    </reaction>
</comment>
<dbReference type="InterPro" id="IPR001241">
    <property type="entry name" value="Topo_IIA"/>
</dbReference>
<keyword evidence="9" id="KW-0238">DNA-binding</keyword>
<evidence type="ECO:0000256" key="6">
    <source>
        <dbReference type="ARBA" id="ARBA00022840"/>
    </source>
</evidence>
<dbReference type="Pfam" id="PF00986">
    <property type="entry name" value="DNA_gyraseB_C"/>
    <property type="match status" value="1"/>
</dbReference>
<dbReference type="SUPFAM" id="SSF56719">
    <property type="entry name" value="Type II DNA topoisomerase"/>
    <property type="match status" value="1"/>
</dbReference>
<dbReference type="Gene3D" id="3.40.50.670">
    <property type="match status" value="1"/>
</dbReference>
<evidence type="ECO:0000256" key="3">
    <source>
        <dbReference type="ARBA" id="ARBA00012895"/>
    </source>
</evidence>
<name>A0A0P9F7S7_9CHLR</name>
<dbReference type="FunFam" id="3.40.50.670:FF:000002">
    <property type="entry name" value="DNA gyrase subunit B"/>
    <property type="match status" value="1"/>
</dbReference>
<dbReference type="PRINTS" id="PR01159">
    <property type="entry name" value="DNAGYRASEB"/>
</dbReference>
<feature type="non-terminal residue" evidence="12">
    <location>
        <position position="1"/>
    </location>
</feature>
<dbReference type="InterPro" id="IPR013760">
    <property type="entry name" value="Topo_IIA-like_dom_sf"/>
</dbReference>
<evidence type="ECO:0000256" key="10">
    <source>
        <dbReference type="ARBA" id="ARBA00023235"/>
    </source>
</evidence>
<evidence type="ECO:0000313" key="13">
    <source>
        <dbReference type="Proteomes" id="UP000050509"/>
    </source>
</evidence>
<dbReference type="InterPro" id="IPR006171">
    <property type="entry name" value="TOPRIM_dom"/>
</dbReference>
<protein>
    <recommendedName>
        <fullName evidence="3">DNA topoisomerase (ATP-hydrolyzing)</fullName>
        <ecNumber evidence="3">5.6.2.2</ecNumber>
    </recommendedName>
</protein>
<evidence type="ECO:0000256" key="7">
    <source>
        <dbReference type="ARBA" id="ARBA00022842"/>
    </source>
</evidence>
<dbReference type="GO" id="GO:0003677">
    <property type="term" value="F:DNA binding"/>
    <property type="evidence" value="ECO:0007669"/>
    <property type="project" value="UniProtKB-KW"/>
</dbReference>
<evidence type="ECO:0000256" key="9">
    <source>
        <dbReference type="ARBA" id="ARBA00023125"/>
    </source>
</evidence>
<dbReference type="CDD" id="cd03366">
    <property type="entry name" value="TOPRIM_TopoIIA_GyrB"/>
    <property type="match status" value="1"/>
</dbReference>
<dbReference type="InterPro" id="IPR034160">
    <property type="entry name" value="TOPRIM_GyrB"/>
</dbReference>
<dbReference type="GO" id="GO:0005524">
    <property type="term" value="F:ATP binding"/>
    <property type="evidence" value="ECO:0007669"/>
    <property type="project" value="UniProtKB-KW"/>
</dbReference>
<comment type="similarity">
    <text evidence="2">Belongs to the type II topoisomerase GyrB family.</text>
</comment>
<dbReference type="Proteomes" id="UP000050509">
    <property type="component" value="Unassembled WGS sequence"/>
</dbReference>
<dbReference type="InterPro" id="IPR013759">
    <property type="entry name" value="Topo_IIA_B_C"/>
</dbReference>
<keyword evidence="10" id="KW-0413">Isomerase</keyword>
<keyword evidence="13" id="KW-1185">Reference proteome</keyword>
<dbReference type="PROSITE" id="PS50880">
    <property type="entry name" value="TOPRIM"/>
    <property type="match status" value="1"/>
</dbReference>
<feature type="domain" description="Toprim" evidence="11">
    <location>
        <begin position="26"/>
        <end position="140"/>
    </location>
</feature>
<sequence>ARKSAMEGFSLPGKLADCSDTNPARCEIYIVEGDSAGGSAKQGRDRRFQAILPLRGKILNVEKSRLDKMLSNNEVRTLITAIGASVGEQFDPAKLRYHRIVIMTDADVDGAHIRTLLLTFFFRYMRPIITNGHLYIAQPPLFSIKQGKELKYVYSDAERDTYLSSLPKESRDKVHIQRYKGLGEMNPEQLWETTMNPLNRTMGQVTLEDAQAADETFTMLMGDMVPPRKRFIQTHASEVRNLDI</sequence>
<reference evidence="12 13" key="1">
    <citation type="submission" date="2015-09" db="EMBL/GenBank/DDBJ databases">
        <title>Draft genome sequence of Kouleothrix aurantiaca JCM 19913.</title>
        <authorList>
            <person name="Hemp J."/>
        </authorList>
    </citation>
    <scope>NUCLEOTIDE SEQUENCE [LARGE SCALE GENOMIC DNA]</scope>
    <source>
        <strain evidence="12 13">COM-B</strain>
    </source>
</reference>
<dbReference type="InterPro" id="IPR018522">
    <property type="entry name" value="TopoIIA_CS"/>
</dbReference>
<evidence type="ECO:0000256" key="5">
    <source>
        <dbReference type="ARBA" id="ARBA00022741"/>
    </source>
</evidence>
<evidence type="ECO:0000313" key="12">
    <source>
        <dbReference type="EMBL" id="KPV48337.1"/>
    </source>
</evidence>
<keyword evidence="6" id="KW-0067">ATP-binding</keyword>
<dbReference type="PANTHER" id="PTHR45866">
    <property type="entry name" value="DNA GYRASE/TOPOISOMERASE SUBUNIT B"/>
    <property type="match status" value="1"/>
</dbReference>
<dbReference type="SMART" id="SM00433">
    <property type="entry name" value="TOP2c"/>
    <property type="match status" value="1"/>
</dbReference>
<keyword evidence="5" id="KW-0547">Nucleotide-binding</keyword>
<evidence type="ECO:0000256" key="2">
    <source>
        <dbReference type="ARBA" id="ARBA00010708"/>
    </source>
</evidence>
<dbReference type="GO" id="GO:0034335">
    <property type="term" value="F:DNA negative supercoiling activity"/>
    <property type="evidence" value="ECO:0007669"/>
    <property type="project" value="UniProtKB-ARBA"/>
</dbReference>
<dbReference type="PROSITE" id="PS00177">
    <property type="entry name" value="TOPOISOMERASE_II"/>
    <property type="match status" value="1"/>
</dbReference>
<keyword evidence="7" id="KW-0460">Magnesium</keyword>
<dbReference type="PRINTS" id="PR00418">
    <property type="entry name" value="TPI2FAMILY"/>
</dbReference>
<dbReference type="GO" id="GO:0046872">
    <property type="term" value="F:metal ion binding"/>
    <property type="evidence" value="ECO:0007669"/>
    <property type="project" value="UniProtKB-KW"/>
</dbReference>
<dbReference type="AlphaFoldDB" id="A0A0P9F7S7"/>
<evidence type="ECO:0000256" key="4">
    <source>
        <dbReference type="ARBA" id="ARBA00022723"/>
    </source>
</evidence>
<gene>
    <name evidence="12" type="primary">gyrB</name>
    <name evidence="12" type="ORF">SE17_38600</name>
</gene>
<evidence type="ECO:0000256" key="1">
    <source>
        <dbReference type="ARBA" id="ARBA00000185"/>
    </source>
</evidence>
<dbReference type="PANTHER" id="PTHR45866:SF1">
    <property type="entry name" value="DNA GYRASE SUBUNIT B, MITOCHONDRIAL"/>
    <property type="match status" value="1"/>
</dbReference>
<organism evidence="12 13">
    <name type="scientific">Kouleothrix aurantiaca</name>
    <dbReference type="NCBI Taxonomy" id="186479"/>
    <lineage>
        <taxon>Bacteria</taxon>
        <taxon>Bacillati</taxon>
        <taxon>Chloroflexota</taxon>
        <taxon>Chloroflexia</taxon>
        <taxon>Chloroflexales</taxon>
        <taxon>Roseiflexineae</taxon>
        <taxon>Roseiflexaceae</taxon>
        <taxon>Kouleothrix</taxon>
    </lineage>
</organism>
<dbReference type="PATRIC" id="fig|186479.3.peg.5621"/>
<keyword evidence="8" id="KW-0799">Topoisomerase</keyword>
<dbReference type="EMBL" id="LJCR01002732">
    <property type="protein sequence ID" value="KPV48337.1"/>
    <property type="molecule type" value="Genomic_DNA"/>
</dbReference>
<dbReference type="InterPro" id="IPR002288">
    <property type="entry name" value="DNA_gyrase_B_C"/>
</dbReference>
<evidence type="ECO:0000256" key="8">
    <source>
        <dbReference type="ARBA" id="ARBA00023029"/>
    </source>
</evidence>
<dbReference type="InterPro" id="IPR000565">
    <property type="entry name" value="Topo_IIA_B"/>
</dbReference>
<dbReference type="Pfam" id="PF01751">
    <property type="entry name" value="Toprim"/>
    <property type="match status" value="1"/>
</dbReference>
<accession>A0A0P9F7S7</accession>
<keyword evidence="4" id="KW-0479">Metal-binding</keyword>
<dbReference type="GO" id="GO:0006265">
    <property type="term" value="P:DNA topological change"/>
    <property type="evidence" value="ECO:0007669"/>
    <property type="project" value="InterPro"/>
</dbReference>
<dbReference type="EC" id="5.6.2.2" evidence="3"/>
<proteinExistence type="inferred from homology"/>
<comment type="caution">
    <text evidence="12">The sequence shown here is derived from an EMBL/GenBank/DDBJ whole genome shotgun (WGS) entry which is preliminary data.</text>
</comment>
<evidence type="ECO:0000259" key="11">
    <source>
        <dbReference type="PROSITE" id="PS50880"/>
    </source>
</evidence>